<evidence type="ECO:0000313" key="3">
    <source>
        <dbReference type="Proteomes" id="UP000824076"/>
    </source>
</evidence>
<evidence type="ECO:0000256" key="1">
    <source>
        <dbReference type="SAM" id="SignalP"/>
    </source>
</evidence>
<organism evidence="2 3">
    <name type="scientific">Candidatus Limisoma intestinavium</name>
    <dbReference type="NCBI Taxonomy" id="2840856"/>
    <lineage>
        <taxon>Bacteria</taxon>
        <taxon>Pseudomonadati</taxon>
        <taxon>Bacteroidota</taxon>
        <taxon>Bacteroidia</taxon>
        <taxon>Bacteroidales</taxon>
        <taxon>Candidatus Limisoma</taxon>
    </lineage>
</organism>
<accession>A0A9D1IMM8</accession>
<keyword evidence="1" id="KW-0732">Signal</keyword>
<evidence type="ECO:0000313" key="2">
    <source>
        <dbReference type="EMBL" id="HIU38609.1"/>
    </source>
</evidence>
<feature type="chain" id="PRO_5038494566" evidence="1">
    <location>
        <begin position="21"/>
        <end position="182"/>
    </location>
</feature>
<name>A0A9D1IMM8_9BACT</name>
<feature type="signal peptide" evidence="1">
    <location>
        <begin position="1"/>
        <end position="20"/>
    </location>
</feature>
<dbReference type="Proteomes" id="UP000824076">
    <property type="component" value="Unassembled WGS sequence"/>
</dbReference>
<proteinExistence type="predicted"/>
<comment type="caution">
    <text evidence="2">The sequence shown here is derived from an EMBL/GenBank/DDBJ whole genome shotgun (WGS) entry which is preliminary data.</text>
</comment>
<reference evidence="2" key="1">
    <citation type="submission" date="2020-10" db="EMBL/GenBank/DDBJ databases">
        <authorList>
            <person name="Gilroy R."/>
        </authorList>
    </citation>
    <scope>NUCLEOTIDE SEQUENCE</scope>
    <source>
        <strain evidence="2">17073</strain>
    </source>
</reference>
<sequence>MKKTWLLMAFAAILAFPARAAEPVSPAAEKRVLPWQTMRGYKAFVDVAYGFAVSDDFDELSDKIIVSTSHGYQFSNFFYLGGGMALEYYTQDGWKNAAFPFFVESRINLLSDKRLLPFISGRAGYTLGCLHGAYFDIQLGGRLKLKQRRAVYAAFTLSIMPNMEDERVDAANGLGIRVGLEF</sequence>
<protein>
    <submittedName>
        <fullName evidence="2">Uncharacterized protein</fullName>
    </submittedName>
</protein>
<dbReference type="AlphaFoldDB" id="A0A9D1IMM8"/>
<reference evidence="2" key="2">
    <citation type="journal article" date="2021" name="PeerJ">
        <title>Extensive microbial diversity within the chicken gut microbiome revealed by metagenomics and culture.</title>
        <authorList>
            <person name="Gilroy R."/>
            <person name="Ravi A."/>
            <person name="Getino M."/>
            <person name="Pursley I."/>
            <person name="Horton D.L."/>
            <person name="Alikhan N.F."/>
            <person name="Baker D."/>
            <person name="Gharbi K."/>
            <person name="Hall N."/>
            <person name="Watson M."/>
            <person name="Adriaenssens E.M."/>
            <person name="Foster-Nyarko E."/>
            <person name="Jarju S."/>
            <person name="Secka A."/>
            <person name="Antonio M."/>
            <person name="Oren A."/>
            <person name="Chaudhuri R.R."/>
            <person name="La Ragione R."/>
            <person name="Hildebrand F."/>
            <person name="Pallen M.J."/>
        </authorList>
    </citation>
    <scope>NUCLEOTIDE SEQUENCE</scope>
    <source>
        <strain evidence="2">17073</strain>
    </source>
</reference>
<dbReference type="EMBL" id="DVMS01000083">
    <property type="protein sequence ID" value="HIU38609.1"/>
    <property type="molecule type" value="Genomic_DNA"/>
</dbReference>
<gene>
    <name evidence="2" type="ORF">IAD18_02955</name>
</gene>